<proteinExistence type="predicted"/>
<dbReference type="OrthoDB" id="2082914at2"/>
<protein>
    <submittedName>
        <fullName evidence="1">Uncharacterized protein</fullName>
    </submittedName>
</protein>
<dbReference type="AlphaFoldDB" id="A0A1I0DWF9"/>
<organism evidence="1 2">
    <name type="scientific">[Clostridium] polysaccharolyticum</name>
    <dbReference type="NCBI Taxonomy" id="29364"/>
    <lineage>
        <taxon>Bacteria</taxon>
        <taxon>Bacillati</taxon>
        <taxon>Bacillota</taxon>
        <taxon>Clostridia</taxon>
        <taxon>Lachnospirales</taxon>
        <taxon>Lachnospiraceae</taxon>
    </lineage>
</organism>
<reference evidence="1 2" key="1">
    <citation type="submission" date="2016-10" db="EMBL/GenBank/DDBJ databases">
        <authorList>
            <person name="de Groot N.N."/>
        </authorList>
    </citation>
    <scope>NUCLEOTIDE SEQUENCE [LARGE SCALE GENOMIC DNA]</scope>
    <source>
        <strain evidence="1 2">DSM 1801</strain>
    </source>
</reference>
<dbReference type="EMBL" id="FOHN01000017">
    <property type="protein sequence ID" value="SET36981.1"/>
    <property type="molecule type" value="Genomic_DNA"/>
</dbReference>
<dbReference type="RefSeq" id="WP_092478292.1">
    <property type="nucleotide sequence ID" value="NZ_FOHN01000017.1"/>
</dbReference>
<dbReference type="STRING" id="29364.SAMN04487772_11718"/>
<sequence>MFEDALEKRIKELDEHLVSYSDKELSFREKQKDGKMEFVLKLSYPCILFRDVDENCLKYFKSKKTADCIMFEQKDSKTWALHIFEMKATVKSKEWGKIREQFRGAYYNALAIAGYLGIESYIKETKLYTCFQKDKITEDPSMVRGVLNDANSLIKEWIRGRVNLDCFDPLCLDMEKIKAVEDDNGQVVSSFIIE</sequence>
<gene>
    <name evidence="1" type="ORF">SAMN04487772_11718</name>
</gene>
<name>A0A1I0DWF9_9FIRM</name>
<evidence type="ECO:0000313" key="1">
    <source>
        <dbReference type="EMBL" id="SET36981.1"/>
    </source>
</evidence>
<evidence type="ECO:0000313" key="2">
    <source>
        <dbReference type="Proteomes" id="UP000199800"/>
    </source>
</evidence>
<keyword evidence="2" id="KW-1185">Reference proteome</keyword>
<dbReference type="Proteomes" id="UP000199800">
    <property type="component" value="Unassembled WGS sequence"/>
</dbReference>
<accession>A0A1I0DWF9</accession>